<dbReference type="STRING" id="84698.SAMN04488528_102225"/>
<reference evidence="1 2" key="1">
    <citation type="submission" date="2016-10" db="EMBL/GenBank/DDBJ databases">
        <authorList>
            <person name="de Groot N.N."/>
        </authorList>
    </citation>
    <scope>NUCLEOTIDE SEQUENCE [LARGE SCALE GENOMIC DNA]</scope>
    <source>
        <strain evidence="1 2">DSM 12271</strain>
    </source>
</reference>
<name>A0A1I0ZKJ7_9CLOT</name>
<dbReference type="RefSeq" id="WP_090042048.1">
    <property type="nucleotide sequence ID" value="NZ_FOKI01000022.1"/>
</dbReference>
<dbReference type="Proteomes" id="UP000198619">
    <property type="component" value="Unassembled WGS sequence"/>
</dbReference>
<sequence>MKKITKRVSTVLIVVALALGMCTFMKPVKTLALPICGCDNPNITRWRGGDGGKNLVSRCYNCHWYNVIENFYK</sequence>
<organism evidence="1 2">
    <name type="scientific">Clostridium frigidicarnis</name>
    <dbReference type="NCBI Taxonomy" id="84698"/>
    <lineage>
        <taxon>Bacteria</taxon>
        <taxon>Bacillati</taxon>
        <taxon>Bacillota</taxon>
        <taxon>Clostridia</taxon>
        <taxon>Eubacteriales</taxon>
        <taxon>Clostridiaceae</taxon>
        <taxon>Clostridium</taxon>
    </lineage>
</organism>
<gene>
    <name evidence="1" type="ORF">SAMN04488528_102225</name>
</gene>
<proteinExistence type="predicted"/>
<keyword evidence="2" id="KW-1185">Reference proteome</keyword>
<dbReference type="AlphaFoldDB" id="A0A1I0ZKJ7"/>
<dbReference type="EMBL" id="FOKI01000022">
    <property type="protein sequence ID" value="SFB25882.1"/>
    <property type="molecule type" value="Genomic_DNA"/>
</dbReference>
<evidence type="ECO:0000313" key="2">
    <source>
        <dbReference type="Proteomes" id="UP000198619"/>
    </source>
</evidence>
<protein>
    <submittedName>
        <fullName evidence="1">Uncharacterized protein</fullName>
    </submittedName>
</protein>
<accession>A0A1I0ZKJ7</accession>
<evidence type="ECO:0000313" key="1">
    <source>
        <dbReference type="EMBL" id="SFB25882.1"/>
    </source>
</evidence>